<dbReference type="Proteomes" id="UP001205531">
    <property type="component" value="Unassembled WGS sequence"/>
</dbReference>
<organism evidence="1 2">
    <name type="scientific">Segatella copri</name>
    <dbReference type="NCBI Taxonomy" id="165179"/>
    <lineage>
        <taxon>Bacteria</taxon>
        <taxon>Pseudomonadati</taxon>
        <taxon>Bacteroidota</taxon>
        <taxon>Bacteroidia</taxon>
        <taxon>Bacteroidales</taxon>
        <taxon>Prevotellaceae</taxon>
        <taxon>Segatella</taxon>
    </lineage>
</organism>
<dbReference type="AlphaFoldDB" id="A0AAW5II55"/>
<sequence>MVEENSNTDDKSKEEVAKVTVIPQELSTPQGIGWLHKMQDAGVLDENCQPASQLTVAQMGCLVMKAQFELNLSSCWKDFSLLWNINREKLRMGFVNGQNAKQTIEYNKKISKY</sequence>
<accession>A0AAW5II55</accession>
<evidence type="ECO:0000313" key="2">
    <source>
        <dbReference type="Proteomes" id="UP001205531"/>
    </source>
</evidence>
<comment type="caution">
    <text evidence="1">The sequence shown here is derived from an EMBL/GenBank/DDBJ whole genome shotgun (WGS) entry which is preliminary data.</text>
</comment>
<protein>
    <submittedName>
        <fullName evidence="1">Uncharacterized protein</fullName>
    </submittedName>
</protein>
<name>A0AAW5II55_9BACT</name>
<dbReference type="RefSeq" id="WP_254950246.1">
    <property type="nucleotide sequence ID" value="NZ_JANDWY010000002.1"/>
</dbReference>
<reference evidence="1" key="1">
    <citation type="submission" date="2022-07" db="EMBL/GenBank/DDBJ databases">
        <title>Prevotella copri.</title>
        <authorList>
            <person name="Yang C."/>
        </authorList>
    </citation>
    <scope>NUCLEOTIDE SEQUENCE</scope>
    <source>
        <strain evidence="1">HF2107</strain>
    </source>
</reference>
<gene>
    <name evidence="1" type="ORF">NNC64_01940</name>
</gene>
<dbReference type="EMBL" id="JANDWZ010000002">
    <property type="protein sequence ID" value="MCP9563337.1"/>
    <property type="molecule type" value="Genomic_DNA"/>
</dbReference>
<evidence type="ECO:0000313" key="1">
    <source>
        <dbReference type="EMBL" id="MCP9563337.1"/>
    </source>
</evidence>
<proteinExistence type="predicted"/>